<gene>
    <name evidence="1" type="ORF">BN860_01838g</name>
</gene>
<evidence type="ECO:0000313" key="2">
    <source>
        <dbReference type="Proteomes" id="UP000019375"/>
    </source>
</evidence>
<protein>
    <submittedName>
        <fullName evidence="1">ZYBA0S13-01838g1_1</fullName>
    </submittedName>
</protein>
<name>A0A8J2XEA2_ZYGB2</name>
<dbReference type="EMBL" id="HG316466">
    <property type="protein sequence ID" value="CDF91711.1"/>
    <property type="molecule type" value="Genomic_DNA"/>
</dbReference>
<reference evidence="2" key="1">
    <citation type="journal article" date="2013" name="Genome Announc.">
        <title>Genome sequence of the food spoilage yeast Zygosaccharomyces bailii CLIB 213(T).</title>
        <authorList>
            <person name="Galeote V."/>
            <person name="Bigey F."/>
            <person name="Devillers H."/>
            <person name="Neuveglise C."/>
            <person name="Dequin S."/>
        </authorList>
    </citation>
    <scope>NUCLEOTIDE SEQUENCE [LARGE SCALE GENOMIC DNA]</scope>
    <source>
        <strain evidence="2">CLIB 213 / ATCC 58445 / CBS 680 / CCRC 21525 / NBRC 1098 / NCYC 1416 / NRRL Y-2227</strain>
    </source>
</reference>
<proteinExistence type="predicted"/>
<keyword evidence="2" id="KW-1185">Reference proteome</keyword>
<accession>A0A8J2XEA2</accession>
<dbReference type="Proteomes" id="UP000019375">
    <property type="component" value="Unassembled WGS sequence"/>
</dbReference>
<organism evidence="1 2">
    <name type="scientific">Zygosaccharomyces bailii (strain CLIB 213 / ATCC 58445 / CBS 680 / BCRC 21525 / NBRC 1098 / NCYC 1416 / NRRL Y-2227)</name>
    <dbReference type="NCBI Taxonomy" id="1333698"/>
    <lineage>
        <taxon>Eukaryota</taxon>
        <taxon>Fungi</taxon>
        <taxon>Dikarya</taxon>
        <taxon>Ascomycota</taxon>
        <taxon>Saccharomycotina</taxon>
        <taxon>Saccharomycetes</taxon>
        <taxon>Saccharomycetales</taxon>
        <taxon>Saccharomycetaceae</taxon>
        <taxon>Zygosaccharomyces</taxon>
    </lineage>
</organism>
<sequence length="73" mass="8430">MGFECGQYLIEEWRKCCEHVEEPNDSEKLILSCGFQELLRKLVLEAQNNARRDGFSEVKPGHLEAALEDLLHI</sequence>
<dbReference type="OrthoDB" id="4066778at2759"/>
<dbReference type="AlphaFoldDB" id="A0A8J2XEA2"/>
<evidence type="ECO:0000313" key="1">
    <source>
        <dbReference type="EMBL" id="CDF91711.1"/>
    </source>
</evidence>